<dbReference type="InterPro" id="IPR006674">
    <property type="entry name" value="HD_domain"/>
</dbReference>
<evidence type="ECO:0000313" key="3">
    <source>
        <dbReference type="Proteomes" id="UP000612362"/>
    </source>
</evidence>
<dbReference type="EMBL" id="BNJF01000008">
    <property type="protein sequence ID" value="GHO50513.1"/>
    <property type="molecule type" value="Genomic_DNA"/>
</dbReference>
<dbReference type="InterPro" id="IPR003607">
    <property type="entry name" value="HD/PDEase_dom"/>
</dbReference>
<reference evidence="2" key="1">
    <citation type="submission" date="2020-10" db="EMBL/GenBank/DDBJ databases">
        <title>Taxonomic study of unclassified bacteria belonging to the class Ktedonobacteria.</title>
        <authorList>
            <person name="Yabe S."/>
            <person name="Wang C.M."/>
            <person name="Zheng Y."/>
            <person name="Sakai Y."/>
            <person name="Cavaletti L."/>
            <person name="Monciardini P."/>
            <person name="Donadio S."/>
        </authorList>
    </citation>
    <scope>NUCLEOTIDE SEQUENCE</scope>
    <source>
        <strain evidence="2">SOSP1-1</strain>
    </source>
</reference>
<evidence type="ECO:0000313" key="2">
    <source>
        <dbReference type="EMBL" id="GHO50513.1"/>
    </source>
</evidence>
<accession>A0A8J3IAW2</accession>
<protein>
    <submittedName>
        <fullName evidence="2">HD domain-containing protein</fullName>
    </submittedName>
</protein>
<dbReference type="SUPFAM" id="SSF109604">
    <property type="entry name" value="HD-domain/PDEase-like"/>
    <property type="match status" value="1"/>
</dbReference>
<evidence type="ECO:0000259" key="1">
    <source>
        <dbReference type="Pfam" id="PF01966"/>
    </source>
</evidence>
<dbReference type="PANTHER" id="PTHR35569:SF1">
    <property type="entry name" value="CYANAMIDE HYDRATASE DDI2-RELATED"/>
    <property type="match status" value="1"/>
</dbReference>
<dbReference type="CDD" id="cd00077">
    <property type="entry name" value="HDc"/>
    <property type="match status" value="1"/>
</dbReference>
<comment type="caution">
    <text evidence="2">The sequence shown here is derived from an EMBL/GenBank/DDBJ whole genome shotgun (WGS) entry which is preliminary data.</text>
</comment>
<proteinExistence type="predicted"/>
<name>A0A8J3IAW2_9CHLR</name>
<dbReference type="PANTHER" id="PTHR35569">
    <property type="entry name" value="CYANAMIDE HYDRATASE DDI2-RELATED"/>
    <property type="match status" value="1"/>
</dbReference>
<sequence>MEAAQTCENRLSGRPAIIFIRSGAMRNASPIVCISLPRKVFPLNPFTARIPDSNIAKEATELLLEVSPAFLANHCLRTFVFGDLLGQAANLNYDREILYLGSLLHDLGLTERFDGTEPFEIDGANAAYAFLKEHGLPLEKAALVREAIALHLSLVAAQKQAEIALVRAGAGVDVIGRGLESISSQAVAQVVAAYPRLGFKKGLIEVCRSQAERKPTSTIAGLFQQGFADDVSTAPFDE</sequence>
<dbReference type="AlphaFoldDB" id="A0A8J3IAW2"/>
<dbReference type="Gene3D" id="1.10.3210.10">
    <property type="entry name" value="Hypothetical protein af1432"/>
    <property type="match status" value="1"/>
</dbReference>
<dbReference type="Pfam" id="PF01966">
    <property type="entry name" value="HD"/>
    <property type="match status" value="1"/>
</dbReference>
<keyword evidence="3" id="KW-1185">Reference proteome</keyword>
<dbReference type="Proteomes" id="UP000612362">
    <property type="component" value="Unassembled WGS sequence"/>
</dbReference>
<organism evidence="2 3">
    <name type="scientific">Ktedonospora formicarum</name>
    <dbReference type="NCBI Taxonomy" id="2778364"/>
    <lineage>
        <taxon>Bacteria</taxon>
        <taxon>Bacillati</taxon>
        <taxon>Chloroflexota</taxon>
        <taxon>Ktedonobacteria</taxon>
        <taxon>Ktedonobacterales</taxon>
        <taxon>Ktedonobacteraceae</taxon>
        <taxon>Ktedonospora</taxon>
    </lineage>
</organism>
<gene>
    <name evidence="2" type="ORF">KSX_86760</name>
</gene>
<feature type="domain" description="HD" evidence="1">
    <location>
        <begin position="72"/>
        <end position="153"/>
    </location>
</feature>